<dbReference type="InterPro" id="IPR043129">
    <property type="entry name" value="ATPase_NBD"/>
</dbReference>
<dbReference type="Proteomes" id="UP000031512">
    <property type="component" value="Chromosome 1"/>
</dbReference>
<dbReference type="AlphaFoldDB" id="L0AZJ6"/>
<evidence type="ECO:0000256" key="4">
    <source>
        <dbReference type="ARBA" id="ARBA00022840"/>
    </source>
</evidence>
<dbReference type="KEGG" id="beq:BEWA_032640"/>
<keyword evidence="8" id="KW-1185">Reference proteome</keyword>
<name>L0AZJ6_THEEQ</name>
<keyword evidence="2" id="KW-0547">Nucleotide-binding</keyword>
<dbReference type="Gene3D" id="3.30.420.40">
    <property type="match status" value="4"/>
</dbReference>
<dbReference type="PROSITE" id="PS00432">
    <property type="entry name" value="ACTINS_2"/>
    <property type="match status" value="1"/>
</dbReference>
<dbReference type="STRING" id="1537102.L0AZJ6"/>
<dbReference type="GeneID" id="15803722"/>
<keyword evidence="3" id="KW-0378">Hydrolase</keyword>
<gene>
    <name evidence="7" type="ORF">BEWA_032640</name>
</gene>
<proteinExistence type="inferred from homology"/>
<dbReference type="SMART" id="SM00268">
    <property type="entry name" value="ACTIN"/>
    <property type="match status" value="1"/>
</dbReference>
<accession>L0AZJ6</accession>
<dbReference type="PANTHER" id="PTHR11937">
    <property type="entry name" value="ACTIN"/>
    <property type="match status" value="1"/>
</dbReference>
<evidence type="ECO:0000256" key="2">
    <source>
        <dbReference type="ARBA" id="ARBA00022741"/>
    </source>
</evidence>
<dbReference type="eggNOG" id="KOG0679">
    <property type="taxonomic scope" value="Eukaryota"/>
</dbReference>
<dbReference type="OrthoDB" id="5132116at2759"/>
<evidence type="ECO:0000256" key="1">
    <source>
        <dbReference type="ARBA" id="ARBA00006752"/>
    </source>
</evidence>
<dbReference type="SUPFAM" id="SSF53067">
    <property type="entry name" value="Actin-like ATPase domain"/>
    <property type="match status" value="2"/>
</dbReference>
<dbReference type="EMBL" id="CP001669">
    <property type="protein sequence ID" value="AFZ80411.1"/>
    <property type="molecule type" value="Genomic_DNA"/>
</dbReference>
<dbReference type="InterPro" id="IPR004001">
    <property type="entry name" value="Actin_CS"/>
</dbReference>
<evidence type="ECO:0000313" key="8">
    <source>
        <dbReference type="Proteomes" id="UP000031512"/>
    </source>
</evidence>
<evidence type="ECO:0008006" key="9">
    <source>
        <dbReference type="Google" id="ProtNLM"/>
    </source>
</evidence>
<evidence type="ECO:0000256" key="6">
    <source>
        <dbReference type="RuleBase" id="RU000487"/>
    </source>
</evidence>
<evidence type="ECO:0000256" key="5">
    <source>
        <dbReference type="ARBA" id="ARBA00049360"/>
    </source>
</evidence>
<dbReference type="RefSeq" id="XP_004830077.1">
    <property type="nucleotide sequence ID" value="XM_004830020.1"/>
</dbReference>
<dbReference type="GO" id="GO:0016787">
    <property type="term" value="F:hydrolase activity"/>
    <property type="evidence" value="ECO:0007669"/>
    <property type="project" value="UniProtKB-KW"/>
</dbReference>
<dbReference type="Pfam" id="PF00022">
    <property type="entry name" value="Actin"/>
    <property type="match status" value="1"/>
</dbReference>
<dbReference type="Gene3D" id="3.90.640.10">
    <property type="entry name" value="Actin, Chain A, domain 4"/>
    <property type="match status" value="2"/>
</dbReference>
<keyword evidence="4" id="KW-0067">ATP-binding</keyword>
<evidence type="ECO:0000256" key="3">
    <source>
        <dbReference type="ARBA" id="ARBA00022801"/>
    </source>
</evidence>
<comment type="similarity">
    <text evidence="1 6">Belongs to the actin family.</text>
</comment>
<protein>
    <recommendedName>
        <fullName evidence="9">Actin</fullName>
    </recommendedName>
</protein>
<comment type="catalytic activity">
    <reaction evidence="5">
        <text>ATP + H2O = ADP + phosphate + H(+)</text>
        <dbReference type="Rhea" id="RHEA:13065"/>
        <dbReference type="ChEBI" id="CHEBI:15377"/>
        <dbReference type="ChEBI" id="CHEBI:15378"/>
        <dbReference type="ChEBI" id="CHEBI:30616"/>
        <dbReference type="ChEBI" id="CHEBI:43474"/>
        <dbReference type="ChEBI" id="CHEBI:456216"/>
    </reaction>
</comment>
<dbReference type="VEuPathDB" id="PiroplasmaDB:BEWA_032640"/>
<sequence>MDWTGSYVGALVVDVGHSNIRGGHAGEQYPCQVWSSSIGVCDNYEVFPLVSNSRCNVSTVDHLKNVDPSSGETFINTDPYLRALRGTFGGRTFEKIMSSHVSCAAEKVDLGDIPLLMGVFGNEHDCWDEFNTYTISRVPLDRISNPYSLTESAILNEVPSLTSVSSGLGEINGLRPLFIIDGKYNRQNRILQTEMIFEELGVPGLYFGDSSRCSAYASGFLTGLVIDIGSATCSVAAIIDDQVLGFKECNVGGDIIDAIFLNLLLKATPDNKTYVLNHPEYNLGDLKLEEIDAEACKSIAQRIYNTGMEYSMYSLHQKLKALKESIIRVSQTPLLLQGYTEPNHLPDGQPLEYSMMDTRGRSRNTSVYVPPKDATHVKYDSLTPFQLLALSAEVIFNPTIEYAPPGVSLGKFKGIIAHCEDVVRESGIYRRDIFNQIALVGGAALSNGLQERLAQEFQRVSKTPQDTPLSGCKFKFTAYETDACKEHASWIGGSIIASLGSFHDCWISRAEYNEHGPNIANRKVF</sequence>
<dbReference type="GO" id="GO:0005524">
    <property type="term" value="F:ATP binding"/>
    <property type="evidence" value="ECO:0007669"/>
    <property type="project" value="UniProtKB-KW"/>
</dbReference>
<dbReference type="InterPro" id="IPR004000">
    <property type="entry name" value="Actin"/>
</dbReference>
<evidence type="ECO:0000313" key="7">
    <source>
        <dbReference type="EMBL" id="AFZ80411.1"/>
    </source>
</evidence>
<dbReference type="FunFam" id="3.30.420.40:FF:000058">
    <property type="entry name" value="Putative actin-related protein 5"/>
    <property type="match status" value="1"/>
</dbReference>
<reference evidence="7 8" key="1">
    <citation type="journal article" date="2012" name="BMC Genomics">
        <title>Comparative genomic analysis and phylogenetic position of Theileria equi.</title>
        <authorList>
            <person name="Kappmeyer L.S."/>
            <person name="Thiagarajan M."/>
            <person name="Herndon D.R."/>
            <person name="Ramsay J.D."/>
            <person name="Caler E."/>
            <person name="Djikeng A."/>
            <person name="Gillespie J.J."/>
            <person name="Lau A.O."/>
            <person name="Roalson E.H."/>
            <person name="Silva J.C."/>
            <person name="Silva M.G."/>
            <person name="Suarez C.E."/>
            <person name="Ueti M.W."/>
            <person name="Nene V.M."/>
            <person name="Mealey R.H."/>
            <person name="Knowles D.P."/>
            <person name="Brayton K.A."/>
        </authorList>
    </citation>
    <scope>NUCLEOTIDE SEQUENCE [LARGE SCALE GENOMIC DNA]</scope>
    <source>
        <strain evidence="7 8">WA</strain>
    </source>
</reference>
<organism evidence="7 8">
    <name type="scientific">Theileria equi strain WA</name>
    <dbReference type="NCBI Taxonomy" id="1537102"/>
    <lineage>
        <taxon>Eukaryota</taxon>
        <taxon>Sar</taxon>
        <taxon>Alveolata</taxon>
        <taxon>Apicomplexa</taxon>
        <taxon>Aconoidasida</taxon>
        <taxon>Piroplasmida</taxon>
        <taxon>Theileriidae</taxon>
        <taxon>Theileria</taxon>
    </lineage>
</organism>